<keyword evidence="3" id="KW-1185">Reference proteome</keyword>
<dbReference type="InterPro" id="IPR051540">
    <property type="entry name" value="S-2-haloacid_dehalogenase"/>
</dbReference>
<protein>
    <submittedName>
        <fullName evidence="2">Uncharacterized protein</fullName>
    </submittedName>
</protein>
<evidence type="ECO:0000256" key="1">
    <source>
        <dbReference type="ARBA" id="ARBA00022801"/>
    </source>
</evidence>
<gene>
    <name evidence="2" type="ORF">POLS_LOCUS3673</name>
</gene>
<accession>A0A9W4HK67</accession>
<dbReference type="InterPro" id="IPR036412">
    <property type="entry name" value="HAD-like_sf"/>
</dbReference>
<dbReference type="InterPro" id="IPR023214">
    <property type="entry name" value="HAD_sf"/>
</dbReference>
<evidence type="ECO:0000313" key="3">
    <source>
        <dbReference type="Proteomes" id="UP001153618"/>
    </source>
</evidence>
<dbReference type="OrthoDB" id="40579at2759"/>
<organism evidence="2 3">
    <name type="scientific">Penicillium olsonii</name>
    <dbReference type="NCBI Taxonomy" id="99116"/>
    <lineage>
        <taxon>Eukaryota</taxon>
        <taxon>Fungi</taxon>
        <taxon>Dikarya</taxon>
        <taxon>Ascomycota</taxon>
        <taxon>Pezizomycotina</taxon>
        <taxon>Eurotiomycetes</taxon>
        <taxon>Eurotiomycetidae</taxon>
        <taxon>Eurotiales</taxon>
        <taxon>Aspergillaceae</taxon>
        <taxon>Penicillium</taxon>
    </lineage>
</organism>
<reference evidence="2" key="1">
    <citation type="submission" date="2021-07" db="EMBL/GenBank/DDBJ databases">
        <authorList>
            <person name="Branca A.L. A."/>
        </authorList>
    </citation>
    <scope>NUCLEOTIDE SEQUENCE</scope>
</reference>
<dbReference type="Gene3D" id="1.10.150.240">
    <property type="entry name" value="Putative phosphatase, domain 2"/>
    <property type="match status" value="1"/>
</dbReference>
<dbReference type="Gene3D" id="3.40.50.1000">
    <property type="entry name" value="HAD superfamily/HAD-like"/>
    <property type="match status" value="1"/>
</dbReference>
<comment type="caution">
    <text evidence="2">The sequence shown here is derived from an EMBL/GenBank/DDBJ whole genome shotgun (WGS) entry which is preliminary data.</text>
</comment>
<evidence type="ECO:0000313" key="2">
    <source>
        <dbReference type="EMBL" id="CAG8065733.1"/>
    </source>
</evidence>
<proteinExistence type="predicted"/>
<dbReference type="InterPro" id="IPR006439">
    <property type="entry name" value="HAD-SF_hydro_IA"/>
</dbReference>
<keyword evidence="1" id="KW-0378">Hydrolase</keyword>
<dbReference type="Proteomes" id="UP001153618">
    <property type="component" value="Unassembled WGS sequence"/>
</dbReference>
<dbReference type="PANTHER" id="PTHR43316:SF3">
    <property type="entry name" value="HALOACID DEHALOGENASE, TYPE II (AFU_ORTHOLOGUE AFUA_2G07750)-RELATED"/>
    <property type="match status" value="1"/>
</dbReference>
<dbReference type="Pfam" id="PF00702">
    <property type="entry name" value="Hydrolase"/>
    <property type="match status" value="1"/>
</dbReference>
<dbReference type="SFLD" id="SFLDG01129">
    <property type="entry name" value="C1.5:_HAD__Beta-PGM__Phosphata"/>
    <property type="match status" value="1"/>
</dbReference>
<dbReference type="AlphaFoldDB" id="A0A9W4HK67"/>
<dbReference type="SFLD" id="SFLDS00003">
    <property type="entry name" value="Haloacid_Dehalogenase"/>
    <property type="match status" value="1"/>
</dbReference>
<dbReference type="PANTHER" id="PTHR43316">
    <property type="entry name" value="HYDROLASE, HALOACID DELAHOGENASE-RELATED"/>
    <property type="match status" value="1"/>
</dbReference>
<dbReference type="InterPro" id="IPR023198">
    <property type="entry name" value="PGP-like_dom2"/>
</dbReference>
<dbReference type="GO" id="GO:0016791">
    <property type="term" value="F:phosphatase activity"/>
    <property type="evidence" value="ECO:0007669"/>
    <property type="project" value="UniProtKB-ARBA"/>
</dbReference>
<name>A0A9W4HK67_PENOL</name>
<dbReference type="EMBL" id="CAJVOS010000018">
    <property type="protein sequence ID" value="CAG8065733.1"/>
    <property type="molecule type" value="Genomic_DNA"/>
</dbReference>
<dbReference type="NCBIfam" id="TIGR01493">
    <property type="entry name" value="HAD-SF-IA-v2"/>
    <property type="match status" value="1"/>
</dbReference>
<sequence>MSAKDPPQILFFDVLGTVVEWRHSIAKELSKAAQAVMQDTERDVNFETRDYVSSLTMTDWLSLAEEWHRSYMEFGNNFNPSGSFISVDEHNYTSLEAILTKRDLHTLFSKDTLAKLALTWNRLDPWPDAVAGLHLLNGLFTTSTLSNGNISLLKDLQAHGALPFTHITSAEHFGAYKPSPEVYRGAAKKFGLETSQCGLVAAHLEDLQAAKGCGFQTIYVEREMEEAWSSAEALQAKKSGFVDVWVEDTGNGLMEVARIFGIE</sequence>
<dbReference type="SUPFAM" id="SSF56784">
    <property type="entry name" value="HAD-like"/>
    <property type="match status" value="1"/>
</dbReference>